<keyword evidence="5 7" id="KW-1133">Transmembrane helix</keyword>
<proteinExistence type="inferred from homology"/>
<keyword evidence="4 7" id="KW-0812">Transmembrane</keyword>
<feature type="transmembrane region" description="Helical" evidence="7">
    <location>
        <begin position="124"/>
        <end position="142"/>
    </location>
</feature>
<dbReference type="InterPro" id="IPR032808">
    <property type="entry name" value="DoxX"/>
</dbReference>
<comment type="similarity">
    <text evidence="2">Belongs to the DoxX family.</text>
</comment>
<evidence type="ECO:0000256" key="4">
    <source>
        <dbReference type="ARBA" id="ARBA00022692"/>
    </source>
</evidence>
<dbReference type="PANTHER" id="PTHR33452">
    <property type="entry name" value="OXIDOREDUCTASE CATD-RELATED"/>
    <property type="match status" value="1"/>
</dbReference>
<reference evidence="8 9" key="1">
    <citation type="submission" date="2019-04" db="EMBL/GenBank/DDBJ databases">
        <authorList>
            <person name="Feng G."/>
            <person name="Zhang J."/>
            <person name="Zhu H."/>
        </authorList>
    </citation>
    <scope>NUCLEOTIDE SEQUENCE [LARGE SCALE GENOMIC DNA]</scope>
    <source>
        <strain evidence="8 9">JCM 17223</strain>
    </source>
</reference>
<dbReference type="Pfam" id="PF07681">
    <property type="entry name" value="DoxX"/>
    <property type="match status" value="1"/>
</dbReference>
<evidence type="ECO:0000256" key="5">
    <source>
        <dbReference type="ARBA" id="ARBA00022989"/>
    </source>
</evidence>
<dbReference type="RefSeq" id="WP_135498128.1">
    <property type="nucleotide sequence ID" value="NZ_SRLD01000023.1"/>
</dbReference>
<dbReference type="AlphaFoldDB" id="A0A4Z0PIW6"/>
<name>A0A4Z0PIW6_9BACT</name>
<protein>
    <submittedName>
        <fullName evidence="8">DoxX family protein</fullName>
    </submittedName>
</protein>
<sequence length="336" mass="37200">MKKVLFGSYALPSRPADVALLLFRLHVGLSIAIGAGWGKLSSLAGAGGPPEWFVQQVSGLGFTQPSPYVWAWLACWGEFAGGLLIAVGLLTRLSALQLAFQFFVISFLWYEKPEFLTGMYYQQLLFWAFALLSVVGSGRYSLDYWLARKGHHQASEPQPAGVTKPALAMLALGLTLTASPAKAQTPQEPATVTMRELADVAQQWQGSLTYRNYSDQKLVTLPTVLNGMQSSPQELVLDFIYQEPEGGQVKGYDKVQFSADGTRVVWDGVAMQVRSKTQLPDQTLQFVLEGQGRDDDKSCLLRRTVLCNPHLFSVVKEVKYDGSSAFIIRNTYRFQQ</sequence>
<dbReference type="EMBL" id="SRLD01000023">
    <property type="protein sequence ID" value="TGE15400.1"/>
    <property type="molecule type" value="Genomic_DNA"/>
</dbReference>
<accession>A0A4Z0PIW6</accession>
<evidence type="ECO:0000256" key="3">
    <source>
        <dbReference type="ARBA" id="ARBA00022475"/>
    </source>
</evidence>
<evidence type="ECO:0000256" key="2">
    <source>
        <dbReference type="ARBA" id="ARBA00006679"/>
    </source>
</evidence>
<evidence type="ECO:0000256" key="6">
    <source>
        <dbReference type="ARBA" id="ARBA00023136"/>
    </source>
</evidence>
<comment type="subcellular location">
    <subcellularLocation>
        <location evidence="1">Cell membrane</location>
        <topology evidence="1">Multi-pass membrane protein</topology>
    </subcellularLocation>
</comment>
<dbReference type="PANTHER" id="PTHR33452:SF1">
    <property type="entry name" value="INNER MEMBRANE PROTEIN YPHA-RELATED"/>
    <property type="match status" value="1"/>
</dbReference>
<dbReference type="Proteomes" id="UP000297739">
    <property type="component" value="Unassembled WGS sequence"/>
</dbReference>
<keyword evidence="9" id="KW-1185">Reference proteome</keyword>
<dbReference type="InterPro" id="IPR051907">
    <property type="entry name" value="DoxX-like_oxidoreductase"/>
</dbReference>
<feature type="transmembrane region" description="Helical" evidence="7">
    <location>
        <begin position="95"/>
        <end position="112"/>
    </location>
</feature>
<comment type="caution">
    <text evidence="8">The sequence shown here is derived from an EMBL/GenBank/DDBJ whole genome shotgun (WGS) entry which is preliminary data.</text>
</comment>
<gene>
    <name evidence="8" type="ORF">E5J99_12410</name>
</gene>
<evidence type="ECO:0000256" key="7">
    <source>
        <dbReference type="SAM" id="Phobius"/>
    </source>
</evidence>
<keyword evidence="6 7" id="KW-0472">Membrane</keyword>
<evidence type="ECO:0000256" key="1">
    <source>
        <dbReference type="ARBA" id="ARBA00004651"/>
    </source>
</evidence>
<evidence type="ECO:0000313" key="8">
    <source>
        <dbReference type="EMBL" id="TGE15400.1"/>
    </source>
</evidence>
<dbReference type="OrthoDB" id="805991at2"/>
<keyword evidence="3" id="KW-1003">Cell membrane</keyword>
<organism evidence="8 9">
    <name type="scientific">Hymenobacter elongatus</name>
    <dbReference type="NCBI Taxonomy" id="877208"/>
    <lineage>
        <taxon>Bacteria</taxon>
        <taxon>Pseudomonadati</taxon>
        <taxon>Bacteroidota</taxon>
        <taxon>Cytophagia</taxon>
        <taxon>Cytophagales</taxon>
        <taxon>Hymenobacteraceae</taxon>
        <taxon>Hymenobacter</taxon>
    </lineage>
</organism>
<feature type="transmembrane region" description="Helical" evidence="7">
    <location>
        <begin position="69"/>
        <end position="90"/>
    </location>
</feature>
<dbReference type="GO" id="GO:0005886">
    <property type="term" value="C:plasma membrane"/>
    <property type="evidence" value="ECO:0007669"/>
    <property type="project" value="UniProtKB-SubCell"/>
</dbReference>
<evidence type="ECO:0000313" key="9">
    <source>
        <dbReference type="Proteomes" id="UP000297739"/>
    </source>
</evidence>